<name>A0AAU2V6B8_9ACTN</name>
<accession>A0AAU2V6B8</accession>
<evidence type="ECO:0000313" key="1">
    <source>
        <dbReference type="EMBL" id="WTW63007.1"/>
    </source>
</evidence>
<dbReference type="AlphaFoldDB" id="A0AAU2V6B8"/>
<dbReference type="Gene3D" id="3.40.50.300">
    <property type="entry name" value="P-loop containing nucleotide triphosphate hydrolases"/>
    <property type="match status" value="1"/>
</dbReference>
<sequence length="366" mass="39833">MNNDPAERAAAIVNGLPVQAVPERATASACMVRMSAVRRKPITWLWDRYIPAGKLTIIEGDPGDGKSTMVCDLAARLSTGRAMPDGSATQAGTVLLLTAEDGVEDTIAPRLQAAEADMGRVVVMTEIQEPDEYGNIHTRPVELPTDLPHLARQIREEKVQMVVVDPLMAFLAGVDSHNDQSVRRALHPIAKLAEATGAAFVVIRHLNKSSGGKAMYRGGGSIGIIGAARAGFLIAPDPDEDNGPRRLMAPVKMNIAAKPKTVVYRLVDATEFGCARIEWDGTSDYRAEHIIAAEADEEREEKKAATDLIREYLADGARRSKELEEHAREAWGISPRTLIRARQKLGARAFKDGKEWWVELPAPPDA</sequence>
<protein>
    <submittedName>
        <fullName evidence="1">AAA family ATPase</fullName>
    </submittedName>
</protein>
<dbReference type="InterPro" id="IPR027417">
    <property type="entry name" value="P-loop_NTPase"/>
</dbReference>
<gene>
    <name evidence="1" type="ORF">OG549_21415</name>
</gene>
<dbReference type="Pfam" id="PF13481">
    <property type="entry name" value="AAA_25"/>
    <property type="match status" value="1"/>
</dbReference>
<proteinExistence type="predicted"/>
<reference evidence="1" key="1">
    <citation type="submission" date="2022-10" db="EMBL/GenBank/DDBJ databases">
        <title>The complete genomes of actinobacterial strains from the NBC collection.</title>
        <authorList>
            <person name="Joergensen T.S."/>
            <person name="Alvarez Arevalo M."/>
            <person name="Sterndorff E.B."/>
            <person name="Faurdal D."/>
            <person name="Vuksanovic O."/>
            <person name="Mourched A.-S."/>
            <person name="Charusanti P."/>
            <person name="Shaw S."/>
            <person name="Blin K."/>
            <person name="Weber T."/>
        </authorList>
    </citation>
    <scope>NUCLEOTIDE SEQUENCE</scope>
    <source>
        <strain evidence="1">NBC_00003</strain>
    </source>
</reference>
<organism evidence="1">
    <name type="scientific">Streptomyces sp. NBC_00003</name>
    <dbReference type="NCBI Taxonomy" id="2903608"/>
    <lineage>
        <taxon>Bacteria</taxon>
        <taxon>Bacillati</taxon>
        <taxon>Actinomycetota</taxon>
        <taxon>Actinomycetes</taxon>
        <taxon>Kitasatosporales</taxon>
        <taxon>Streptomycetaceae</taxon>
        <taxon>Streptomyces</taxon>
    </lineage>
</organism>
<dbReference type="EMBL" id="CP108318">
    <property type="protein sequence ID" value="WTW63007.1"/>
    <property type="molecule type" value="Genomic_DNA"/>
</dbReference>
<dbReference type="SUPFAM" id="SSF52540">
    <property type="entry name" value="P-loop containing nucleoside triphosphate hydrolases"/>
    <property type="match status" value="1"/>
</dbReference>